<feature type="domain" description="LRRCT" evidence="6">
    <location>
        <begin position="261"/>
        <end position="315"/>
    </location>
</feature>
<dbReference type="InterPro" id="IPR003591">
    <property type="entry name" value="Leu-rich_rpt_typical-subtyp"/>
</dbReference>
<evidence type="ECO:0000256" key="5">
    <source>
        <dbReference type="SAM" id="SignalP"/>
    </source>
</evidence>
<name>T1KN92_TETUR</name>
<dbReference type="STRING" id="32264.T1KN92"/>
<evidence type="ECO:0000313" key="8">
    <source>
        <dbReference type="Proteomes" id="UP000015104"/>
    </source>
</evidence>
<dbReference type="GO" id="GO:0016020">
    <property type="term" value="C:membrane"/>
    <property type="evidence" value="ECO:0007669"/>
    <property type="project" value="TreeGrafter"/>
</dbReference>
<dbReference type="AlphaFoldDB" id="T1KN92"/>
<dbReference type="PROSITE" id="PS51450">
    <property type="entry name" value="LRR"/>
    <property type="match status" value="3"/>
</dbReference>
<dbReference type="InterPro" id="IPR000483">
    <property type="entry name" value="Cys-rich_flank_reg_C"/>
</dbReference>
<feature type="chain" id="PRO_5009724043" description="LRRCT domain-containing protein" evidence="5">
    <location>
        <begin position="24"/>
        <end position="392"/>
    </location>
</feature>
<reference evidence="7" key="2">
    <citation type="submission" date="2015-06" db="UniProtKB">
        <authorList>
            <consortium name="EnsemblMetazoa"/>
        </authorList>
    </citation>
    <scope>IDENTIFICATION</scope>
</reference>
<feature type="transmembrane region" description="Helical" evidence="4">
    <location>
        <begin position="326"/>
        <end position="348"/>
    </location>
</feature>
<keyword evidence="2 5" id="KW-0732">Signal</keyword>
<evidence type="ECO:0000256" key="2">
    <source>
        <dbReference type="ARBA" id="ARBA00022729"/>
    </source>
</evidence>
<dbReference type="SMART" id="SM00082">
    <property type="entry name" value="LRRCT"/>
    <property type="match status" value="1"/>
</dbReference>
<dbReference type="SMART" id="SM00365">
    <property type="entry name" value="LRR_SD22"/>
    <property type="match status" value="3"/>
</dbReference>
<keyword evidence="4" id="KW-1133">Transmembrane helix</keyword>
<dbReference type="EnsemblMetazoa" id="tetur30g02390.1">
    <property type="protein sequence ID" value="tetur30g02390.1"/>
    <property type="gene ID" value="tetur30g02390"/>
</dbReference>
<accession>T1KN92</accession>
<dbReference type="HOGENOM" id="CLU_644568_0_0_1"/>
<dbReference type="SMART" id="SM00369">
    <property type="entry name" value="LRR_TYP"/>
    <property type="match status" value="6"/>
</dbReference>
<dbReference type="InterPro" id="IPR032675">
    <property type="entry name" value="LRR_dom_sf"/>
</dbReference>
<dbReference type="EMBL" id="CAEY01000274">
    <property type="status" value="NOT_ANNOTATED_CDS"/>
    <property type="molecule type" value="Genomic_DNA"/>
</dbReference>
<dbReference type="EnsemblMetazoa" id="tetur16g00130.1">
    <property type="protein sequence ID" value="tetur16g00130.1"/>
    <property type="gene ID" value="tetur16g00130"/>
</dbReference>
<proteinExistence type="predicted"/>
<dbReference type="Proteomes" id="UP000015104">
    <property type="component" value="Unassembled WGS sequence"/>
</dbReference>
<evidence type="ECO:0000313" key="7">
    <source>
        <dbReference type="EnsemblMetazoa" id="tetur16g00130.1"/>
    </source>
</evidence>
<evidence type="ECO:0000256" key="1">
    <source>
        <dbReference type="ARBA" id="ARBA00022614"/>
    </source>
</evidence>
<dbReference type="PANTHER" id="PTHR24364:SF18">
    <property type="entry name" value="LP06937P"/>
    <property type="match status" value="1"/>
</dbReference>
<reference evidence="8" key="1">
    <citation type="submission" date="2011-08" db="EMBL/GenBank/DDBJ databases">
        <authorList>
            <person name="Rombauts S."/>
        </authorList>
    </citation>
    <scope>NUCLEOTIDE SEQUENCE</scope>
    <source>
        <strain evidence="8">London</strain>
    </source>
</reference>
<keyword evidence="4" id="KW-0472">Membrane</keyword>
<organism evidence="7 8">
    <name type="scientific">Tetranychus urticae</name>
    <name type="common">Two-spotted spider mite</name>
    <dbReference type="NCBI Taxonomy" id="32264"/>
    <lineage>
        <taxon>Eukaryota</taxon>
        <taxon>Metazoa</taxon>
        <taxon>Ecdysozoa</taxon>
        <taxon>Arthropoda</taxon>
        <taxon>Chelicerata</taxon>
        <taxon>Arachnida</taxon>
        <taxon>Acari</taxon>
        <taxon>Acariformes</taxon>
        <taxon>Trombidiformes</taxon>
        <taxon>Prostigmata</taxon>
        <taxon>Eleutherengona</taxon>
        <taxon>Raphignathae</taxon>
        <taxon>Tetranychoidea</taxon>
        <taxon>Tetranychidae</taxon>
        <taxon>Tetranychus</taxon>
    </lineage>
</organism>
<keyword evidence="4" id="KW-0812">Transmembrane</keyword>
<dbReference type="EMBL" id="CAEY01000874">
    <property type="status" value="NOT_ANNOTATED_CDS"/>
    <property type="molecule type" value="Genomic_DNA"/>
</dbReference>
<feature type="signal peptide" evidence="5">
    <location>
        <begin position="1"/>
        <end position="23"/>
    </location>
</feature>
<keyword evidence="3" id="KW-0677">Repeat</keyword>
<sequence length="392" mass="44336">MVINWLKLIALIASAICFGYVSSQNSLCPLLLSSVCQCDVKNFITNCTGSNITDLAWLHDIPIETKTLVLSGNDIPRLPKDVFGFRRKEPKPLEYLDLSNNKIQLINGKSFRGFSLVKKLILNNNQILITGDNYPKGLFKGFHELTELHLASSFADTSNPQFMPNLISLLKEGNLTNLNILNLESNGITNFPDETAFCTLPSLQKLFLAGNSLDQVRVNFTCTPKLRTLDLSHNLVKHLDNISTSFIDDLPRSFHINLTGNAFACDCRMDHFLSWIKRTPLFVMGKDNYICLSGYPEVNVHRRLIQLLPDDLECDPAWNKSSTFSFYPHIILAILTVTVVLLLALVLYQVRSQIMDFFLSTLSSSKNKRYSALRKDEKTELNSERRVIEISV</sequence>
<dbReference type="Pfam" id="PF13855">
    <property type="entry name" value="LRR_8"/>
    <property type="match status" value="2"/>
</dbReference>
<dbReference type="PANTHER" id="PTHR24364">
    <property type="entry name" value="LP06937P"/>
    <property type="match status" value="1"/>
</dbReference>
<evidence type="ECO:0000259" key="6">
    <source>
        <dbReference type="SMART" id="SM00082"/>
    </source>
</evidence>
<dbReference type="InterPro" id="IPR001611">
    <property type="entry name" value="Leu-rich_rpt"/>
</dbReference>
<evidence type="ECO:0000256" key="3">
    <source>
        <dbReference type="ARBA" id="ARBA00022737"/>
    </source>
</evidence>
<dbReference type="eggNOG" id="KOG0619">
    <property type="taxonomic scope" value="Eukaryota"/>
</dbReference>
<dbReference type="Gene3D" id="3.80.10.10">
    <property type="entry name" value="Ribonuclease Inhibitor"/>
    <property type="match status" value="1"/>
</dbReference>
<protein>
    <recommendedName>
        <fullName evidence="6">LRRCT domain-containing protein</fullName>
    </recommendedName>
</protein>
<keyword evidence="8" id="KW-1185">Reference proteome</keyword>
<dbReference type="InterPro" id="IPR052286">
    <property type="entry name" value="Wnt_signaling_inhibitor"/>
</dbReference>
<dbReference type="SUPFAM" id="SSF52058">
    <property type="entry name" value="L domain-like"/>
    <property type="match status" value="1"/>
</dbReference>
<keyword evidence="1" id="KW-0433">Leucine-rich repeat</keyword>
<evidence type="ECO:0000256" key="4">
    <source>
        <dbReference type="SAM" id="Phobius"/>
    </source>
</evidence>